<dbReference type="InterPro" id="IPR010259">
    <property type="entry name" value="S8pro/Inhibitor_I9"/>
</dbReference>
<evidence type="ECO:0000259" key="8">
    <source>
        <dbReference type="Pfam" id="PF00082"/>
    </source>
</evidence>
<dbReference type="Gene3D" id="3.40.50.200">
    <property type="entry name" value="Peptidase S8/S53 domain"/>
    <property type="match status" value="1"/>
</dbReference>
<evidence type="ECO:0000256" key="3">
    <source>
        <dbReference type="ARBA" id="ARBA00022729"/>
    </source>
</evidence>
<evidence type="ECO:0000313" key="10">
    <source>
        <dbReference type="EMBL" id="KAF2847481.1"/>
    </source>
</evidence>
<dbReference type="EMBL" id="MU006325">
    <property type="protein sequence ID" value="KAF2847481.1"/>
    <property type="molecule type" value="Genomic_DNA"/>
</dbReference>
<dbReference type="AlphaFoldDB" id="A0A6A7AW03"/>
<dbReference type="PRINTS" id="PR00723">
    <property type="entry name" value="SUBTILISIN"/>
</dbReference>
<evidence type="ECO:0000256" key="4">
    <source>
        <dbReference type="ARBA" id="ARBA00022801"/>
    </source>
</evidence>
<reference evidence="10" key="1">
    <citation type="submission" date="2020-01" db="EMBL/GenBank/DDBJ databases">
        <authorList>
            <consortium name="DOE Joint Genome Institute"/>
            <person name="Haridas S."/>
            <person name="Albert R."/>
            <person name="Binder M."/>
            <person name="Bloem J."/>
            <person name="Labutti K."/>
            <person name="Salamov A."/>
            <person name="Andreopoulos B."/>
            <person name="Baker S.E."/>
            <person name="Barry K."/>
            <person name="Bills G."/>
            <person name="Bluhm B.H."/>
            <person name="Cannon C."/>
            <person name="Castanera R."/>
            <person name="Culley D.E."/>
            <person name="Daum C."/>
            <person name="Ezra D."/>
            <person name="Gonzalez J.B."/>
            <person name="Henrissat B."/>
            <person name="Kuo A."/>
            <person name="Liang C."/>
            <person name="Lipzen A."/>
            <person name="Lutzoni F."/>
            <person name="Magnuson J."/>
            <person name="Mondo S."/>
            <person name="Nolan M."/>
            <person name="Ohm R."/>
            <person name="Pangilinan J."/>
            <person name="Park H.-J."/>
            <person name="Ramirez L."/>
            <person name="Alfaro M."/>
            <person name="Sun H."/>
            <person name="Tritt A."/>
            <person name="Yoshinaga Y."/>
            <person name="Zwiers L.-H."/>
            <person name="Turgeon B.G."/>
            <person name="Goodwin S.B."/>
            <person name="Spatafora J.W."/>
            <person name="Crous P.W."/>
            <person name="Grigoriev I.V."/>
        </authorList>
    </citation>
    <scope>NUCLEOTIDE SEQUENCE</scope>
    <source>
        <strain evidence="10">IPT5</strain>
    </source>
</reference>
<feature type="active site" description="Charge relay system" evidence="6">
    <location>
        <position position="160"/>
    </location>
</feature>
<evidence type="ECO:0000256" key="5">
    <source>
        <dbReference type="ARBA" id="ARBA00022825"/>
    </source>
</evidence>
<dbReference type="InterPro" id="IPR000209">
    <property type="entry name" value="Peptidase_S8/S53_dom"/>
</dbReference>
<gene>
    <name evidence="10" type="ORF">T440DRAFT_557395</name>
</gene>
<dbReference type="OrthoDB" id="206201at2759"/>
<evidence type="ECO:0000259" key="9">
    <source>
        <dbReference type="Pfam" id="PF05922"/>
    </source>
</evidence>
<feature type="active site" description="Charge relay system" evidence="6">
    <location>
        <position position="350"/>
    </location>
</feature>
<dbReference type="InterPro" id="IPR050131">
    <property type="entry name" value="Peptidase_S8_subtilisin-like"/>
</dbReference>
<name>A0A6A7AW03_9PLEO</name>
<evidence type="ECO:0000313" key="11">
    <source>
        <dbReference type="Proteomes" id="UP000799423"/>
    </source>
</evidence>
<dbReference type="Gene3D" id="3.30.70.80">
    <property type="entry name" value="Peptidase S8 propeptide/proteinase inhibitor I9"/>
    <property type="match status" value="1"/>
</dbReference>
<dbReference type="FunFam" id="3.40.50.200:FF:000014">
    <property type="entry name" value="Proteinase K"/>
    <property type="match status" value="1"/>
</dbReference>
<evidence type="ECO:0000256" key="7">
    <source>
        <dbReference type="SAM" id="SignalP"/>
    </source>
</evidence>
<protein>
    <submittedName>
        <fullName evidence="10">Subtilisin-like protease-like protein</fullName>
    </submittedName>
</protein>
<dbReference type="PANTHER" id="PTHR43806">
    <property type="entry name" value="PEPTIDASE S8"/>
    <property type="match status" value="1"/>
</dbReference>
<dbReference type="InterPro" id="IPR023827">
    <property type="entry name" value="Peptidase_S8_Asp-AS"/>
</dbReference>
<dbReference type="InterPro" id="IPR022398">
    <property type="entry name" value="Peptidase_S8_His-AS"/>
</dbReference>
<dbReference type="PROSITE" id="PS51892">
    <property type="entry name" value="SUBTILASE"/>
    <property type="match status" value="1"/>
</dbReference>
<comment type="similarity">
    <text evidence="1 6">Belongs to the peptidase S8 family.</text>
</comment>
<dbReference type="InterPro" id="IPR036852">
    <property type="entry name" value="Peptidase_S8/S53_dom_sf"/>
</dbReference>
<evidence type="ECO:0000256" key="2">
    <source>
        <dbReference type="ARBA" id="ARBA00022670"/>
    </source>
</evidence>
<dbReference type="GO" id="GO:0006508">
    <property type="term" value="P:proteolysis"/>
    <property type="evidence" value="ECO:0007669"/>
    <property type="project" value="UniProtKB-KW"/>
</dbReference>
<proteinExistence type="inferred from homology"/>
<feature type="signal peptide" evidence="7">
    <location>
        <begin position="1"/>
        <end position="21"/>
    </location>
</feature>
<keyword evidence="3 7" id="KW-0732">Signal</keyword>
<dbReference type="InterPro" id="IPR034193">
    <property type="entry name" value="PCSK9_ProteinaseK-like"/>
</dbReference>
<feature type="domain" description="Peptidase S8/S53" evidence="8">
    <location>
        <begin position="158"/>
        <end position="389"/>
    </location>
</feature>
<dbReference type="PANTHER" id="PTHR43806:SF58">
    <property type="entry name" value="ALKALINE PROTEASE 1-RELATED"/>
    <property type="match status" value="1"/>
</dbReference>
<keyword evidence="2 6" id="KW-0645">Protease</keyword>
<dbReference type="GO" id="GO:0004252">
    <property type="term" value="F:serine-type endopeptidase activity"/>
    <property type="evidence" value="ECO:0007669"/>
    <property type="project" value="UniProtKB-UniRule"/>
</dbReference>
<feature type="chain" id="PRO_5025481215" evidence="7">
    <location>
        <begin position="22"/>
        <end position="405"/>
    </location>
</feature>
<organism evidence="10 11">
    <name type="scientific">Plenodomus tracheiphilus IPT5</name>
    <dbReference type="NCBI Taxonomy" id="1408161"/>
    <lineage>
        <taxon>Eukaryota</taxon>
        <taxon>Fungi</taxon>
        <taxon>Dikarya</taxon>
        <taxon>Ascomycota</taxon>
        <taxon>Pezizomycotina</taxon>
        <taxon>Dothideomycetes</taxon>
        <taxon>Pleosporomycetidae</taxon>
        <taxon>Pleosporales</taxon>
        <taxon>Pleosporineae</taxon>
        <taxon>Leptosphaeriaceae</taxon>
        <taxon>Plenodomus</taxon>
    </lineage>
</organism>
<accession>A0A6A7AW03</accession>
<keyword evidence="11" id="KW-1185">Reference proteome</keyword>
<feature type="active site" description="Charge relay system" evidence="6">
    <location>
        <position position="191"/>
    </location>
</feature>
<dbReference type="InterPro" id="IPR015500">
    <property type="entry name" value="Peptidase_S8_subtilisin-rel"/>
</dbReference>
<evidence type="ECO:0000256" key="6">
    <source>
        <dbReference type="PROSITE-ProRule" id="PRU01240"/>
    </source>
</evidence>
<evidence type="ECO:0000256" key="1">
    <source>
        <dbReference type="ARBA" id="ARBA00011073"/>
    </source>
</evidence>
<dbReference type="InterPro" id="IPR037045">
    <property type="entry name" value="S8pro/Inhibitor_I9_sf"/>
</dbReference>
<keyword evidence="4 6" id="KW-0378">Hydrolase</keyword>
<feature type="domain" description="Inhibitor I9" evidence="9">
    <location>
        <begin position="36"/>
        <end position="118"/>
    </location>
</feature>
<keyword evidence="5 6" id="KW-0720">Serine protease</keyword>
<dbReference type="Pfam" id="PF00082">
    <property type="entry name" value="Peptidase_S8"/>
    <property type="match status" value="1"/>
</dbReference>
<dbReference type="SUPFAM" id="SSF54897">
    <property type="entry name" value="Protease propeptides/inhibitors"/>
    <property type="match status" value="1"/>
</dbReference>
<dbReference type="Proteomes" id="UP000799423">
    <property type="component" value="Unassembled WGS sequence"/>
</dbReference>
<dbReference type="PROSITE" id="PS00136">
    <property type="entry name" value="SUBTILASE_ASP"/>
    <property type="match status" value="1"/>
</dbReference>
<dbReference type="CDD" id="cd04077">
    <property type="entry name" value="Peptidases_S8_PCSK9_ProteinaseK_like"/>
    <property type="match status" value="1"/>
</dbReference>
<dbReference type="Pfam" id="PF05922">
    <property type="entry name" value="Inhibitor_I9"/>
    <property type="match status" value="1"/>
</dbReference>
<dbReference type="PROSITE" id="PS00137">
    <property type="entry name" value="SUBTILASE_HIS"/>
    <property type="match status" value="1"/>
</dbReference>
<sequence length="405" mass="42199">MQFFTRLLAATATAAPFLAQAAPVAPRAADELIPGKYIVQLKPETDIASIAAHHNTVRAIHARNLARRANGEESAGVEREYEFGDFKGYAGAFDDETVEELKALPEVLLVEQDFKMYTTALVTQSSAPWGLGSISSRTRGASSYIYDDTAGAGTFSYVVDTGIRISHSDFEGRATWGFNAVNSNNADNQGHGTHVAGTVGGRTYGVAKKTNLVAVKVFEGNEGSASTVISGFQWAVKDIVDKRRTNSAVINMSLGGAGSAAWDAAITAAYNQGVLSVVAAGNENTLASSRSPARSPEAITVGNLQSNDARYPGQFGSNYGPAVDIWAAGTGVISTYYTSNSATATLTGSSMASPHVAGLVSYIRGLEGLSSAASIRARVLALATPGRVQDGQGAANLVAYNGNGR</sequence>
<dbReference type="GO" id="GO:0005576">
    <property type="term" value="C:extracellular region"/>
    <property type="evidence" value="ECO:0007669"/>
    <property type="project" value="UniProtKB-ARBA"/>
</dbReference>
<dbReference type="SUPFAM" id="SSF52743">
    <property type="entry name" value="Subtilisin-like"/>
    <property type="match status" value="1"/>
</dbReference>